<evidence type="ECO:0000256" key="1">
    <source>
        <dbReference type="SAM" id="MobiDB-lite"/>
    </source>
</evidence>
<dbReference type="Pfam" id="PF15332">
    <property type="entry name" value="LIME1"/>
    <property type="match status" value="1"/>
</dbReference>
<dbReference type="CTD" id="54923"/>
<dbReference type="OMA" id="ICEMGSC"/>
<feature type="region of interest" description="Disordered" evidence="1">
    <location>
        <begin position="160"/>
        <end position="237"/>
    </location>
</feature>
<keyword evidence="2" id="KW-0472">Membrane</keyword>
<evidence type="ECO:0000313" key="3">
    <source>
        <dbReference type="Proteomes" id="UP000008143"/>
    </source>
</evidence>
<dbReference type="InterPro" id="IPR026072">
    <property type="entry name" value="Lime1"/>
</dbReference>
<dbReference type="GeneID" id="100489775"/>
<feature type="transmembrane region" description="Helical" evidence="2">
    <location>
        <begin position="15"/>
        <end position="36"/>
    </location>
</feature>
<dbReference type="GO" id="GO:0050852">
    <property type="term" value="P:T cell receptor signaling pathway"/>
    <property type="evidence" value="ECO:0007669"/>
    <property type="project" value="InterPro"/>
</dbReference>
<organism evidence="3 4">
    <name type="scientific">Xenopus tropicalis</name>
    <name type="common">Western clawed frog</name>
    <name type="synonym">Silurana tropicalis</name>
    <dbReference type="NCBI Taxonomy" id="8364"/>
    <lineage>
        <taxon>Eukaryota</taxon>
        <taxon>Metazoa</taxon>
        <taxon>Chordata</taxon>
        <taxon>Craniata</taxon>
        <taxon>Vertebrata</taxon>
        <taxon>Euteleostomi</taxon>
        <taxon>Amphibia</taxon>
        <taxon>Batrachia</taxon>
        <taxon>Anura</taxon>
        <taxon>Pipoidea</taxon>
        <taxon>Pipidae</taxon>
        <taxon>Xenopodinae</taxon>
        <taxon>Xenopus</taxon>
        <taxon>Silurana</taxon>
    </lineage>
</organism>
<dbReference type="GO" id="GO:0050853">
    <property type="term" value="P:B cell receptor signaling pathway"/>
    <property type="evidence" value="ECO:0007669"/>
    <property type="project" value="InterPro"/>
</dbReference>
<dbReference type="KEGG" id="xtr:100489775"/>
<dbReference type="PANTHER" id="PTHR47740">
    <property type="entry name" value="LCK-INTERACTING TRANSMEMBRANE ADAPTER 1, LIME1"/>
    <property type="match status" value="1"/>
</dbReference>
<dbReference type="AGR" id="Xenbase:XB-GENE-29077387"/>
<evidence type="ECO:0000256" key="2">
    <source>
        <dbReference type="SAM" id="Phobius"/>
    </source>
</evidence>
<accession>A0A8J1IXV4</accession>
<evidence type="ECO:0000313" key="4">
    <source>
        <dbReference type="RefSeq" id="XP_031750434.1"/>
    </source>
</evidence>
<sequence>MAPTDATNAANPRNLLPLCPLLLGLCLLLASLCTFCRRRKKRRIQRGQSMYPSGVALVDVSLLRQTQLRSLSKSDTKLHEIQRPRPGYPQLEAISNGTLCVPPSRWQVPCPPAGNDVTYSNLAFAPPLPKLSGHESVGSAAELNGPASGAAEYACVRRGNKGGGVGAQPHRDQRPRVPSPSPGPDTLKLEEMYSKVKKKKRPMEVSSRAGATESAPACSVPPTAGIPPKRVPSAQSDENLYESICEMGSCAPEADGNGTVITEL</sequence>
<keyword evidence="2" id="KW-1133">Transmembrane helix</keyword>
<dbReference type="PANTHER" id="PTHR47740:SF1">
    <property type="entry name" value="LCK-INTERACTING TRANSMEMBRANE ADAPTER 1"/>
    <property type="match status" value="1"/>
</dbReference>
<name>A0A8J1IXV4_XENTR</name>
<protein>
    <submittedName>
        <fullName evidence="4">Lck-interacting transmembrane adapter 1</fullName>
    </submittedName>
</protein>
<dbReference type="AlphaFoldDB" id="A0A8J1IXV4"/>
<dbReference type="Xenbase" id="XB-GENE-29077387">
    <property type="gene designation" value="lime1"/>
</dbReference>
<gene>
    <name evidence="4 5" type="primary">lime1</name>
</gene>
<dbReference type="OrthoDB" id="9939965at2759"/>
<dbReference type="RefSeq" id="XP_031750434.1">
    <property type="nucleotide sequence ID" value="XM_031894574.1"/>
</dbReference>
<evidence type="ECO:0000313" key="5">
    <source>
        <dbReference type="Xenbase" id="XB-GENE-29077387"/>
    </source>
</evidence>
<dbReference type="Proteomes" id="UP000008143">
    <property type="component" value="Chromosome 10"/>
</dbReference>
<proteinExistence type="predicted"/>
<keyword evidence="2 4" id="KW-0812">Transmembrane</keyword>
<keyword evidence="3" id="KW-1185">Reference proteome</keyword>
<reference evidence="4" key="1">
    <citation type="submission" date="2025-08" db="UniProtKB">
        <authorList>
            <consortium name="RefSeq"/>
        </authorList>
    </citation>
    <scope>IDENTIFICATION</scope>
    <source>
        <strain evidence="4">Nigerian</strain>
        <tissue evidence="4">Liver and blood</tissue>
    </source>
</reference>